<dbReference type="EMBL" id="JAACXV010013217">
    <property type="protein sequence ID" value="KAF7273925.1"/>
    <property type="molecule type" value="Genomic_DNA"/>
</dbReference>
<evidence type="ECO:0000313" key="2">
    <source>
        <dbReference type="Proteomes" id="UP000625711"/>
    </source>
</evidence>
<comment type="caution">
    <text evidence="1">The sequence shown here is derived from an EMBL/GenBank/DDBJ whole genome shotgun (WGS) entry which is preliminary data.</text>
</comment>
<protein>
    <submittedName>
        <fullName evidence="1">Uncharacterized protein</fullName>
    </submittedName>
</protein>
<proteinExistence type="predicted"/>
<keyword evidence="2" id="KW-1185">Reference proteome</keyword>
<dbReference type="Proteomes" id="UP000625711">
    <property type="component" value="Unassembled WGS sequence"/>
</dbReference>
<name>A0A834I9R2_RHYFE</name>
<evidence type="ECO:0000313" key="1">
    <source>
        <dbReference type="EMBL" id="KAF7273925.1"/>
    </source>
</evidence>
<accession>A0A834I9R2</accession>
<reference evidence="1" key="1">
    <citation type="submission" date="2020-08" db="EMBL/GenBank/DDBJ databases">
        <title>Genome sequencing and assembly of the red palm weevil Rhynchophorus ferrugineus.</title>
        <authorList>
            <person name="Dias G.B."/>
            <person name="Bergman C.M."/>
            <person name="Manee M."/>
        </authorList>
    </citation>
    <scope>NUCLEOTIDE SEQUENCE</scope>
    <source>
        <strain evidence="1">AA-2017</strain>
        <tissue evidence="1">Whole larva</tissue>
    </source>
</reference>
<gene>
    <name evidence="1" type="ORF">GWI33_013386</name>
</gene>
<organism evidence="1 2">
    <name type="scientific">Rhynchophorus ferrugineus</name>
    <name type="common">Red palm weevil</name>
    <name type="synonym">Curculio ferrugineus</name>
    <dbReference type="NCBI Taxonomy" id="354439"/>
    <lineage>
        <taxon>Eukaryota</taxon>
        <taxon>Metazoa</taxon>
        <taxon>Ecdysozoa</taxon>
        <taxon>Arthropoda</taxon>
        <taxon>Hexapoda</taxon>
        <taxon>Insecta</taxon>
        <taxon>Pterygota</taxon>
        <taxon>Neoptera</taxon>
        <taxon>Endopterygota</taxon>
        <taxon>Coleoptera</taxon>
        <taxon>Polyphaga</taxon>
        <taxon>Cucujiformia</taxon>
        <taxon>Curculionidae</taxon>
        <taxon>Dryophthorinae</taxon>
        <taxon>Rhynchophorus</taxon>
    </lineage>
</organism>
<sequence>MDLKSIGLCPHRNVAGEGPSKSDGIALASPAVCFGQSSGALIDVSSPDRWGDKKIIQCLNVLKTPNHNNHRVTTPSLSLS</sequence>
<dbReference type="AlphaFoldDB" id="A0A834I9R2"/>